<dbReference type="Proteomes" id="UP000245383">
    <property type="component" value="Unassembled WGS sequence"/>
</dbReference>
<comment type="caution">
    <text evidence="2">The sequence shown here is derived from an EMBL/GenBank/DDBJ whole genome shotgun (WGS) entry which is preliminary data.</text>
</comment>
<evidence type="ECO:0000313" key="2">
    <source>
        <dbReference type="EMBL" id="PVU92827.1"/>
    </source>
</evidence>
<dbReference type="AlphaFoldDB" id="A0A2T9YKG8"/>
<dbReference type="EMBL" id="MBFR01000148">
    <property type="protein sequence ID" value="PVU92827.1"/>
    <property type="molecule type" value="Genomic_DNA"/>
</dbReference>
<keyword evidence="3" id="KW-1185">Reference proteome</keyword>
<evidence type="ECO:0000256" key="1">
    <source>
        <dbReference type="SAM" id="MobiDB-lite"/>
    </source>
</evidence>
<organism evidence="2 3">
    <name type="scientific">Smittium simulii</name>
    <dbReference type="NCBI Taxonomy" id="133385"/>
    <lineage>
        <taxon>Eukaryota</taxon>
        <taxon>Fungi</taxon>
        <taxon>Fungi incertae sedis</taxon>
        <taxon>Zoopagomycota</taxon>
        <taxon>Kickxellomycotina</taxon>
        <taxon>Harpellomycetes</taxon>
        <taxon>Harpellales</taxon>
        <taxon>Legeriomycetaceae</taxon>
        <taxon>Smittium</taxon>
    </lineage>
</organism>
<name>A0A2T9YKG8_9FUNG</name>
<reference evidence="2 3" key="1">
    <citation type="journal article" date="2018" name="MBio">
        <title>Comparative Genomics Reveals the Core Gene Toolbox for the Fungus-Insect Symbiosis.</title>
        <authorList>
            <person name="Wang Y."/>
            <person name="Stata M."/>
            <person name="Wang W."/>
            <person name="Stajich J.E."/>
            <person name="White M.M."/>
            <person name="Moncalvo J.M."/>
        </authorList>
    </citation>
    <scope>NUCLEOTIDE SEQUENCE [LARGE SCALE GENOMIC DNA]</scope>
    <source>
        <strain evidence="2 3">SWE-8-4</strain>
    </source>
</reference>
<feature type="compositionally biased region" description="Low complexity" evidence="1">
    <location>
        <begin position="29"/>
        <end position="40"/>
    </location>
</feature>
<evidence type="ECO:0000313" key="3">
    <source>
        <dbReference type="Proteomes" id="UP000245383"/>
    </source>
</evidence>
<protein>
    <submittedName>
        <fullName evidence="2">Uncharacterized protein</fullName>
    </submittedName>
</protein>
<proteinExistence type="predicted"/>
<gene>
    <name evidence="2" type="ORF">BB561_003603</name>
</gene>
<feature type="region of interest" description="Disordered" evidence="1">
    <location>
        <begin position="29"/>
        <end position="57"/>
    </location>
</feature>
<accession>A0A2T9YKG8</accession>
<sequence>MSENASNNNKASALIKRFNDLALLNTSNTATTANPSAQTSPLNIPLSPNKSTFPELTSPSTAALNPFKTTLNSLIQNTNAQSSISPLEFLKIPKNADFKDYINTSDYKSLVNVS</sequence>
<feature type="compositionally biased region" description="Polar residues" evidence="1">
    <location>
        <begin position="46"/>
        <end position="57"/>
    </location>
</feature>